<evidence type="ECO:0000313" key="1">
    <source>
        <dbReference type="EMBL" id="REA63538.1"/>
    </source>
</evidence>
<dbReference type="InterPro" id="IPR019238">
    <property type="entry name" value="AbiEi_2"/>
</dbReference>
<dbReference type="EMBL" id="QNUL01000002">
    <property type="protein sequence ID" value="REA63538.1"/>
    <property type="molecule type" value="Genomic_DNA"/>
</dbReference>
<gene>
    <name evidence="1" type="ORF">DSL64_03590</name>
</gene>
<dbReference type="OrthoDB" id="593981at2"/>
<organism evidence="1 2">
    <name type="scientific">Dyadobacter luteus</name>
    <dbReference type="NCBI Taxonomy" id="2259619"/>
    <lineage>
        <taxon>Bacteria</taxon>
        <taxon>Pseudomonadati</taxon>
        <taxon>Bacteroidota</taxon>
        <taxon>Cytophagia</taxon>
        <taxon>Cytophagales</taxon>
        <taxon>Spirosomataceae</taxon>
        <taxon>Dyadobacter</taxon>
    </lineage>
</organism>
<evidence type="ECO:0000313" key="2">
    <source>
        <dbReference type="Proteomes" id="UP000256373"/>
    </source>
</evidence>
<keyword evidence="2" id="KW-1185">Reference proteome</keyword>
<comment type="caution">
    <text evidence="1">The sequence shown here is derived from an EMBL/GenBank/DDBJ whole genome shotgun (WGS) entry which is preliminary data.</text>
</comment>
<protein>
    <submittedName>
        <fullName evidence="1">Uncharacterized protein</fullName>
    </submittedName>
</protein>
<dbReference type="Pfam" id="PF09952">
    <property type="entry name" value="AbiEi_2"/>
    <property type="match status" value="1"/>
</dbReference>
<sequence>MDTTIYMNNRATPELITYADLMITGDARCIETANIIYDKKLTHIFAQP</sequence>
<proteinExistence type="predicted"/>
<accession>A0A3D8YFQ6</accession>
<reference evidence="1 2" key="1">
    <citation type="submission" date="2018-07" db="EMBL/GenBank/DDBJ databases">
        <title>Dyadobacter roseus sp. nov., isolated from rose rhizosphere soil.</title>
        <authorList>
            <person name="Chen L."/>
        </authorList>
    </citation>
    <scope>NUCLEOTIDE SEQUENCE [LARGE SCALE GENOMIC DNA]</scope>
    <source>
        <strain evidence="1 2">RS19</strain>
    </source>
</reference>
<dbReference type="AlphaFoldDB" id="A0A3D8YFQ6"/>
<name>A0A3D8YFQ6_9BACT</name>
<dbReference type="Proteomes" id="UP000256373">
    <property type="component" value="Unassembled WGS sequence"/>
</dbReference>